<protein>
    <submittedName>
        <fullName evidence="2">Uncharacterized protein</fullName>
    </submittedName>
</protein>
<sequence length="261" mass="28016">MFLNVDCTSWSSGTKTSEATSATTAISSGIPSADHRIVNMDVVPDKAAPQRRTLLSFIVLPRLSINVDTDLAVALQFRAAMQATNGAVRINEPLSLAGAPPVQVNVTAVLVKVCDTGVYVIVQHPTDPCPSSTSDLRAPARPAQVDTAAVVVVAVLAVIALAMLSFALGQLYKQRCRRRQPVVGSGTQMSVIASTFRTQYEPTISPAPQPETRRSNKLRPWQERRALHAKAMVQSKPSHEPDYDWTITLKGNTASAAHPAV</sequence>
<name>A0A0G4IGH6_PLABS</name>
<feature type="transmembrane region" description="Helical" evidence="1">
    <location>
        <begin position="148"/>
        <end position="169"/>
    </location>
</feature>
<accession>A0A0G4IGH6</accession>
<keyword evidence="1" id="KW-1133">Transmembrane helix</keyword>
<keyword evidence="1" id="KW-0472">Membrane</keyword>
<keyword evidence="3" id="KW-1185">Reference proteome</keyword>
<reference evidence="2 3" key="1">
    <citation type="submission" date="2015-02" db="EMBL/GenBank/DDBJ databases">
        <authorList>
            <person name="Chooi Y.-H."/>
        </authorList>
    </citation>
    <scope>NUCLEOTIDE SEQUENCE [LARGE SCALE GENOMIC DNA]</scope>
    <source>
        <strain evidence="2">E3</strain>
    </source>
</reference>
<organism evidence="2 3">
    <name type="scientific">Plasmodiophora brassicae</name>
    <name type="common">Clubroot disease agent</name>
    <dbReference type="NCBI Taxonomy" id="37360"/>
    <lineage>
        <taxon>Eukaryota</taxon>
        <taxon>Sar</taxon>
        <taxon>Rhizaria</taxon>
        <taxon>Endomyxa</taxon>
        <taxon>Phytomyxea</taxon>
        <taxon>Plasmodiophorida</taxon>
        <taxon>Plasmodiophoridae</taxon>
        <taxon>Plasmodiophora</taxon>
    </lineage>
</organism>
<keyword evidence="1" id="KW-0812">Transmembrane</keyword>
<dbReference type="Proteomes" id="UP000039324">
    <property type="component" value="Unassembled WGS sequence"/>
</dbReference>
<gene>
    <name evidence="2" type="ORF">PBRA_000059</name>
</gene>
<dbReference type="AlphaFoldDB" id="A0A0G4IGH6"/>
<evidence type="ECO:0000313" key="2">
    <source>
        <dbReference type="EMBL" id="CEO94274.1"/>
    </source>
</evidence>
<evidence type="ECO:0000313" key="3">
    <source>
        <dbReference type="Proteomes" id="UP000039324"/>
    </source>
</evidence>
<evidence type="ECO:0000256" key="1">
    <source>
        <dbReference type="SAM" id="Phobius"/>
    </source>
</evidence>
<proteinExistence type="predicted"/>
<dbReference type="EMBL" id="CDSF01000001">
    <property type="protein sequence ID" value="CEO94274.1"/>
    <property type="molecule type" value="Genomic_DNA"/>
</dbReference>